<proteinExistence type="predicted"/>
<dbReference type="EMBL" id="CP001098">
    <property type="protein sequence ID" value="ACL70453.1"/>
    <property type="molecule type" value="Genomic_DNA"/>
</dbReference>
<dbReference type="KEGG" id="hor:Hore_17040"/>
<reference evidence="3 4" key="1">
    <citation type="journal article" date="2009" name="PLoS ONE">
        <title>Genome analysis of the anaerobic thermohalophilic bacterium Halothermothrix orenii.</title>
        <authorList>
            <person name="Mavromatis K."/>
            <person name="Ivanova N."/>
            <person name="Anderson I."/>
            <person name="Lykidis A."/>
            <person name="Hooper S.D."/>
            <person name="Sun H."/>
            <person name="Kunin V."/>
            <person name="Lapidus A."/>
            <person name="Hugenholtz P."/>
            <person name="Patel B."/>
            <person name="Kyrpides N.C."/>
        </authorList>
    </citation>
    <scope>NUCLEOTIDE SEQUENCE [LARGE SCALE GENOMIC DNA]</scope>
    <source>
        <strain evidence="4">H 168 / OCM 544 / DSM 9562</strain>
    </source>
</reference>
<organism evidence="3 4">
    <name type="scientific">Halothermothrix orenii (strain H 168 / OCM 544 / DSM 9562)</name>
    <dbReference type="NCBI Taxonomy" id="373903"/>
    <lineage>
        <taxon>Bacteria</taxon>
        <taxon>Bacillati</taxon>
        <taxon>Bacillota</taxon>
        <taxon>Clostridia</taxon>
        <taxon>Halanaerobiales</taxon>
        <taxon>Halothermotrichaceae</taxon>
        <taxon>Halothermothrix</taxon>
    </lineage>
</organism>
<feature type="domain" description="6-hydroxymethylpterin diphosphokinase MptE-like" evidence="1">
    <location>
        <begin position="208"/>
        <end position="378"/>
    </location>
</feature>
<dbReference type="STRING" id="373903.Hore_17040"/>
<dbReference type="AlphaFoldDB" id="B8CYT4"/>
<dbReference type="Proteomes" id="UP000000719">
    <property type="component" value="Chromosome"/>
</dbReference>
<dbReference type="HOGENOM" id="CLU_026503_0_0_9"/>
<feature type="domain" description="Glycosyltransferase Maf N-terminal" evidence="2">
    <location>
        <begin position="80"/>
        <end position="130"/>
    </location>
</feature>
<dbReference type="PANTHER" id="PTHR41786:SF1">
    <property type="entry name" value="6-HYDROXYMETHYLPTERIN DIPHOSPHOKINASE MPTE-LIKE DOMAIN-CONTAINING PROTEIN"/>
    <property type="match status" value="1"/>
</dbReference>
<evidence type="ECO:0000313" key="3">
    <source>
        <dbReference type="EMBL" id="ACL70453.1"/>
    </source>
</evidence>
<dbReference type="PANTHER" id="PTHR41786">
    <property type="entry name" value="MOTILITY ACCESSORY FACTOR MAF"/>
    <property type="match status" value="1"/>
</dbReference>
<evidence type="ECO:0000259" key="1">
    <source>
        <dbReference type="Pfam" id="PF01973"/>
    </source>
</evidence>
<evidence type="ECO:0000259" key="2">
    <source>
        <dbReference type="Pfam" id="PF20157"/>
    </source>
</evidence>
<dbReference type="InterPro" id="IPR045376">
    <property type="entry name" value="Maf_N"/>
</dbReference>
<sequence length="618" mass="71033">MDKNLFNKNMQAMAKYNISLYQKLCNFNPDSDKFLLDKARNGSPTLKIKEGKTTRLVHSRYNPEREADKWVKKINFKGRKKIFFLGLGLGYHLRFLLERKKGIDYIIVIEPELSTLYWSFHIYDYSNYIRENKLIFVYSKGENENYIRQVLASIDMLNMKTFFSVTTPLTGIYHKDVFAKLNSFIKDHLISCIINFNTTVTFKYNWLNNFKHNMTYLFQHPGIDVLKNKFVKFPAIIVSAGPSLDKNIHLLKQAKDKAVIIGVGTSLKAIQNTGVRPDIVVSVDPAEANWKHFQSTDYDDVYLVGDILSYYKILDQHNGKKFFFSTSAYNVIQKLLPDEYGLPPLRGGGSVSHSAMELALLMGCEPVIFIGQDLAIKEDGTTHASNTIYSVEKDESGESLMEVEGIDGTNVETPVRFYSFLRWFEKRLAMLPEKKLIIDATEGGAKIKGTKVMDFKDALDKYCNTRADIYSKLDELHRQFCSRKKEVLIKHFKENISNLNCLKKLAEEGLEMIPDEDKILFNIKEVELQDLFLQLEDIESRIKKGQSVNQLSEVIAFSEVSRILNNEEIDETIINGGHEEKVAAILNQSRELFSALINIYSTMEDYLEDLLDLLNESK</sequence>
<dbReference type="Pfam" id="PF01973">
    <property type="entry name" value="MptE-like"/>
    <property type="match status" value="1"/>
</dbReference>
<dbReference type="eggNOG" id="COG2604">
    <property type="taxonomic scope" value="Bacteria"/>
</dbReference>
<dbReference type="OrthoDB" id="5291305at2"/>
<gene>
    <name evidence="3" type="ordered locus">Hore_17040</name>
</gene>
<name>B8CYT4_HALOH</name>
<dbReference type="Pfam" id="PF20157">
    <property type="entry name" value="Maf_flag10_N"/>
    <property type="match status" value="1"/>
</dbReference>
<protein>
    <submittedName>
        <fullName evidence="3">Uncharacterized protein conserved in bacteria</fullName>
    </submittedName>
</protein>
<accession>B8CYT4</accession>
<dbReference type="RefSeq" id="WP_015923423.1">
    <property type="nucleotide sequence ID" value="NC_011899.1"/>
</dbReference>
<dbReference type="InterPro" id="IPR002826">
    <property type="entry name" value="MptE-like"/>
</dbReference>
<keyword evidence="4" id="KW-1185">Reference proteome</keyword>
<evidence type="ECO:0000313" key="4">
    <source>
        <dbReference type="Proteomes" id="UP000000719"/>
    </source>
</evidence>